<dbReference type="PANTHER" id="PTHR12558">
    <property type="entry name" value="CELL DIVISION CYCLE 16,23,27"/>
    <property type="match status" value="1"/>
</dbReference>
<sequence length="878" mass="101602">MAETVEQPDVAVETDVVEPEATMPTDETPTVPDDATETPSEESAGAEEIATTTGLVSRLKKLPWKWIGVSTAVLMLLSLGGLWLMSREPEKLPEEKLQEALTLLEERENPKSQQQSYRLARELIKLNYRDPQFAGGPEYIIGMLLFREAKRANETDREALLLRASKYLREAESRAIESQRRSEWAYALGVSLYHIGKATEARPLLEETANNNPAYQIEVSSLLMNVYLDLKQPELLKEALALNSFILDSKELNQTEQDRTYLQRARLLLMLNRKDEVEQTLKKVSANALNNQETIVFRARTLMQEEKYQEAFKLLEPIANEKGLEQAITRKAAYFRGVCAQKLGDNDAAIHLLSRTAKRYLESHEGVAASLAAGDLLRQAHRNEEALQMYRQALEQVKSRKDFRNRWISSEQFRDRINKAWKEWIANHDFKEAIELSRLMSPLFLEAEAYERVAQANQHRAEFIEQELSQASYQEQMDRKEELREHWLQSGNAYARLAVKLQATTQYPDALWVSANHFTKGYHFENARQQYVLFINTHPGQRMALAHVKLGQTFMDLDRFDDAIGQLEQVRINFSTHSAVYNAEYLLGLCYLEKGELKKAESIWRGILSSTELTPAANEWRLSLFSLGRLLHHSATMKFTQANSQQKPLAPDDKKTKMPPELQTLYDTSFAQWDEASRRLEEYLNRYPQSSQATEARFLLAKTVQYSAELPRRKLGTAETENAQKEMLRIMRNMLSQAKDEFLKLQTELLSRVKKKNLNDLEERMLHDCYFEIAHTYYALKEYDKAIIRYSGAVNRYPRDPQVLLSYLQMANCYESLNKPLESRSMFEQAKVILDGMEKEIFDPKKTSMTKEEWKKWLTVMIKLHQKNYSSFTTSSQQ</sequence>
<dbReference type="PANTHER" id="PTHR12558:SF13">
    <property type="entry name" value="CELL DIVISION CYCLE PROTEIN 27 HOMOLOG"/>
    <property type="match status" value="1"/>
</dbReference>
<dbReference type="Pfam" id="PF13432">
    <property type="entry name" value="TPR_16"/>
    <property type="match status" value="2"/>
</dbReference>
<accession>A0A3B1DZ94</accession>
<dbReference type="EMBL" id="UOGL01000672">
    <property type="protein sequence ID" value="VAX42623.1"/>
    <property type="molecule type" value="Genomic_DNA"/>
</dbReference>
<dbReference type="Pfam" id="PF13181">
    <property type="entry name" value="TPR_8"/>
    <property type="match status" value="1"/>
</dbReference>
<proteinExistence type="predicted"/>
<keyword evidence="2" id="KW-0812">Transmembrane</keyword>
<dbReference type="PROSITE" id="PS50005">
    <property type="entry name" value="TPR"/>
    <property type="match status" value="1"/>
</dbReference>
<protein>
    <recommendedName>
        <fullName evidence="4">Tetratricopeptide repeat protein</fullName>
    </recommendedName>
</protein>
<evidence type="ECO:0000313" key="3">
    <source>
        <dbReference type="EMBL" id="VAX42623.1"/>
    </source>
</evidence>
<dbReference type="InterPro" id="IPR011990">
    <property type="entry name" value="TPR-like_helical_dom_sf"/>
</dbReference>
<dbReference type="SMART" id="SM00028">
    <property type="entry name" value="TPR"/>
    <property type="match status" value="7"/>
</dbReference>
<dbReference type="Gene3D" id="1.25.40.10">
    <property type="entry name" value="Tetratricopeptide repeat domain"/>
    <property type="match status" value="4"/>
</dbReference>
<feature type="region of interest" description="Disordered" evidence="1">
    <location>
        <begin position="1"/>
        <end position="49"/>
    </location>
</feature>
<gene>
    <name evidence="3" type="ORF">MNBD_PLANCTO02-2603</name>
</gene>
<evidence type="ECO:0000256" key="1">
    <source>
        <dbReference type="SAM" id="MobiDB-lite"/>
    </source>
</evidence>
<evidence type="ECO:0000256" key="2">
    <source>
        <dbReference type="SAM" id="Phobius"/>
    </source>
</evidence>
<dbReference type="InterPro" id="IPR019734">
    <property type="entry name" value="TPR_rpt"/>
</dbReference>
<reference evidence="3" key="1">
    <citation type="submission" date="2018-06" db="EMBL/GenBank/DDBJ databases">
        <authorList>
            <person name="Zhirakovskaya E."/>
        </authorList>
    </citation>
    <scope>NUCLEOTIDE SEQUENCE</scope>
</reference>
<name>A0A3B1DZ94_9ZZZZ</name>
<dbReference type="SUPFAM" id="SSF48452">
    <property type="entry name" value="TPR-like"/>
    <property type="match status" value="2"/>
</dbReference>
<evidence type="ECO:0008006" key="4">
    <source>
        <dbReference type="Google" id="ProtNLM"/>
    </source>
</evidence>
<keyword evidence="2" id="KW-0472">Membrane</keyword>
<organism evidence="3">
    <name type="scientific">hydrothermal vent metagenome</name>
    <dbReference type="NCBI Taxonomy" id="652676"/>
    <lineage>
        <taxon>unclassified sequences</taxon>
        <taxon>metagenomes</taxon>
        <taxon>ecological metagenomes</taxon>
    </lineage>
</organism>
<keyword evidence="2" id="KW-1133">Transmembrane helix</keyword>
<feature type="transmembrane region" description="Helical" evidence="2">
    <location>
        <begin position="66"/>
        <end position="85"/>
    </location>
</feature>
<dbReference type="AlphaFoldDB" id="A0A3B1DZ94"/>